<reference evidence="5" key="1">
    <citation type="submission" date="2018-02" db="EMBL/GenBank/DDBJ databases">
        <authorList>
            <person name="Kim S.-K."/>
            <person name="Jung H.-I."/>
            <person name="Lee S.-W."/>
        </authorList>
    </citation>
    <scope>NUCLEOTIDE SEQUENCE</scope>
    <source>
        <strain evidence="5">SK3146</strain>
    </source>
</reference>
<dbReference type="EMBL" id="CP027059">
    <property type="protein sequence ID" value="UQZ82521.1"/>
    <property type="molecule type" value="Genomic_DNA"/>
</dbReference>
<dbReference type="PANTHER" id="PTHR42756:SF1">
    <property type="entry name" value="TRANSCRIPTIONAL REPRESSOR OF EMRAB OPERON"/>
    <property type="match status" value="1"/>
</dbReference>
<protein>
    <submittedName>
        <fullName evidence="5">HTH-type transcriptional regulator YusO</fullName>
    </submittedName>
</protein>
<evidence type="ECO:0000256" key="3">
    <source>
        <dbReference type="ARBA" id="ARBA00023163"/>
    </source>
</evidence>
<dbReference type="PROSITE" id="PS01117">
    <property type="entry name" value="HTH_MARR_1"/>
    <property type="match status" value="1"/>
</dbReference>
<dbReference type="InterPro" id="IPR036388">
    <property type="entry name" value="WH-like_DNA-bd_sf"/>
</dbReference>
<dbReference type="Proteomes" id="UP001057134">
    <property type="component" value="Chromosome"/>
</dbReference>
<accession>A0ABY4RJC4</accession>
<dbReference type="SUPFAM" id="SSF46785">
    <property type="entry name" value="Winged helix' DNA-binding domain"/>
    <property type="match status" value="1"/>
</dbReference>
<sequence>MKDHRDLFELEEVSRQLYRKMSVAWNKFDEKGMTSAQGFVLEKLESEGPLKVSQMAEAMCYTAGAITSLADKLLSAGYVERERDDEDRRVVYLRITEEGRKMLGTIREQRKTNIKTFFGNLSDEDVHHLIRIYKEILAHSEKKA</sequence>
<feature type="domain" description="HTH marR-type" evidence="4">
    <location>
        <begin position="3"/>
        <end position="138"/>
    </location>
</feature>
<keyword evidence="1" id="KW-0805">Transcription regulation</keyword>
<dbReference type="Gene3D" id="1.10.10.10">
    <property type="entry name" value="Winged helix-like DNA-binding domain superfamily/Winged helix DNA-binding domain"/>
    <property type="match status" value="1"/>
</dbReference>
<dbReference type="PROSITE" id="PS50995">
    <property type="entry name" value="HTH_MARR_2"/>
    <property type="match status" value="1"/>
</dbReference>
<evidence type="ECO:0000313" key="6">
    <source>
        <dbReference type="Proteomes" id="UP001057134"/>
    </source>
</evidence>
<dbReference type="SMART" id="SM00347">
    <property type="entry name" value="HTH_MARR"/>
    <property type="match status" value="1"/>
</dbReference>
<dbReference type="Pfam" id="PF01047">
    <property type="entry name" value="MarR"/>
    <property type="match status" value="1"/>
</dbReference>
<keyword evidence="6" id="KW-1185">Reference proteome</keyword>
<evidence type="ECO:0000256" key="1">
    <source>
        <dbReference type="ARBA" id="ARBA00023015"/>
    </source>
</evidence>
<dbReference type="PRINTS" id="PR00598">
    <property type="entry name" value="HTHMARR"/>
</dbReference>
<gene>
    <name evidence="5" type="primary">yusO_3</name>
    <name evidence="5" type="ORF">SK3146_01678</name>
</gene>
<evidence type="ECO:0000313" key="5">
    <source>
        <dbReference type="EMBL" id="UQZ82521.1"/>
    </source>
</evidence>
<evidence type="ECO:0000259" key="4">
    <source>
        <dbReference type="PROSITE" id="PS50995"/>
    </source>
</evidence>
<dbReference type="InterPro" id="IPR000835">
    <property type="entry name" value="HTH_MarR-typ"/>
</dbReference>
<dbReference type="RefSeq" id="WP_249864652.1">
    <property type="nucleotide sequence ID" value="NZ_CP027059.1"/>
</dbReference>
<name>A0ABY4RJC4_9BACL</name>
<dbReference type="InterPro" id="IPR036390">
    <property type="entry name" value="WH_DNA-bd_sf"/>
</dbReference>
<dbReference type="PANTHER" id="PTHR42756">
    <property type="entry name" value="TRANSCRIPTIONAL REGULATOR, MARR"/>
    <property type="match status" value="1"/>
</dbReference>
<dbReference type="InterPro" id="IPR023187">
    <property type="entry name" value="Tscrpt_reg_MarR-type_CS"/>
</dbReference>
<keyword evidence="2" id="KW-0238">DNA-binding</keyword>
<proteinExistence type="predicted"/>
<organism evidence="5 6">
    <name type="scientific">Paenibacillus konkukensis</name>
    <dbReference type="NCBI Taxonomy" id="2020716"/>
    <lineage>
        <taxon>Bacteria</taxon>
        <taxon>Bacillati</taxon>
        <taxon>Bacillota</taxon>
        <taxon>Bacilli</taxon>
        <taxon>Bacillales</taxon>
        <taxon>Paenibacillaceae</taxon>
        <taxon>Paenibacillus</taxon>
    </lineage>
</organism>
<keyword evidence="3" id="KW-0804">Transcription</keyword>
<evidence type="ECO:0000256" key="2">
    <source>
        <dbReference type="ARBA" id="ARBA00023125"/>
    </source>
</evidence>
<reference evidence="5" key="2">
    <citation type="journal article" date="2021" name="J Anim Sci Technol">
        <title>Complete genome sequence of Paenibacillus konkukensis sp. nov. SK3146 as a potential probiotic strain.</title>
        <authorList>
            <person name="Jung H.I."/>
            <person name="Park S."/>
            <person name="Niu K.M."/>
            <person name="Lee S.W."/>
            <person name="Kothari D."/>
            <person name="Yi K.J."/>
            <person name="Kim S.K."/>
        </authorList>
    </citation>
    <scope>NUCLEOTIDE SEQUENCE</scope>
    <source>
        <strain evidence="5">SK3146</strain>
    </source>
</reference>